<accession>Q6M9I0</accession>
<dbReference type="EMBL" id="BX908807">
    <property type="protein sequence ID" value="CAF05977.1"/>
    <property type="molecule type" value="Genomic_DNA"/>
</dbReference>
<feature type="region of interest" description="Disordered" evidence="1">
    <location>
        <begin position="1"/>
        <end position="43"/>
    </location>
</feature>
<name>Q6M9I0_NEUCS</name>
<organism evidence="2">
    <name type="scientific">Neurospora crassa</name>
    <dbReference type="NCBI Taxonomy" id="5141"/>
    <lineage>
        <taxon>Eukaryota</taxon>
        <taxon>Fungi</taxon>
        <taxon>Dikarya</taxon>
        <taxon>Ascomycota</taxon>
        <taxon>Pezizomycotina</taxon>
        <taxon>Sordariomycetes</taxon>
        <taxon>Sordariomycetidae</taxon>
        <taxon>Sordariales</taxon>
        <taxon>Sordariaceae</taxon>
        <taxon>Neurospora</taxon>
    </lineage>
</organism>
<proteinExistence type="predicted"/>
<protein>
    <submittedName>
        <fullName evidence="2">Uncharacterized protein</fullName>
    </submittedName>
</protein>
<sequence>MLEFESESDMLNPIPKRQGVRCRRTRVGQRSDGVVPITTTYSTTPMPPGSAILSLILRSFHGDRDWSLCGTWDGR</sequence>
<dbReference type="AlphaFoldDB" id="Q6M9I0"/>
<evidence type="ECO:0000256" key="1">
    <source>
        <dbReference type="SAM" id="MobiDB-lite"/>
    </source>
</evidence>
<evidence type="ECO:0000313" key="2">
    <source>
        <dbReference type="EMBL" id="CAF05977.1"/>
    </source>
</evidence>
<feature type="compositionally biased region" description="Basic residues" evidence="1">
    <location>
        <begin position="18"/>
        <end position="27"/>
    </location>
</feature>
<reference evidence="2" key="1">
    <citation type="submission" date="2004-01" db="EMBL/GenBank/DDBJ databases">
        <authorList>
            <person name="Schulte U."/>
            <person name="Aign V."/>
            <person name="Hoheisel J."/>
            <person name="Brandt P."/>
            <person name="Fartmann B."/>
            <person name="Holland R."/>
            <person name="Nyakatura G."/>
            <person name="Mewes H.W."/>
            <person name="Mannhaupt G."/>
        </authorList>
    </citation>
    <scope>NUCLEOTIDE SEQUENCE</scope>
</reference>
<reference evidence="2" key="2">
    <citation type="submission" date="2004-01" db="EMBL/GenBank/DDBJ databases">
        <authorList>
            <person name="German Neurospora genome project"/>
        </authorList>
    </citation>
    <scope>NUCLEOTIDE SEQUENCE</scope>
</reference>